<keyword evidence="1" id="KW-0175">Coiled coil</keyword>
<proteinExistence type="predicted"/>
<organism evidence="3 4">
    <name type="scientific">Novosphingobium capsulatum</name>
    <dbReference type="NCBI Taxonomy" id="13688"/>
    <lineage>
        <taxon>Bacteria</taxon>
        <taxon>Pseudomonadati</taxon>
        <taxon>Pseudomonadota</taxon>
        <taxon>Alphaproteobacteria</taxon>
        <taxon>Sphingomonadales</taxon>
        <taxon>Sphingomonadaceae</taxon>
        <taxon>Novosphingobium</taxon>
    </lineage>
</organism>
<evidence type="ECO:0000256" key="2">
    <source>
        <dbReference type="SAM" id="MobiDB-lite"/>
    </source>
</evidence>
<evidence type="ECO:0000313" key="3">
    <source>
        <dbReference type="EMBL" id="MDR6512574.1"/>
    </source>
</evidence>
<name>A0ABU1MQG0_9SPHN</name>
<dbReference type="EMBL" id="JAVDRD010000010">
    <property type="protein sequence ID" value="MDR6512574.1"/>
    <property type="molecule type" value="Genomic_DNA"/>
</dbReference>
<reference evidence="3 4" key="1">
    <citation type="submission" date="2023-07" db="EMBL/GenBank/DDBJ databases">
        <title>Sorghum-associated microbial communities from plants grown in Nebraska, USA.</title>
        <authorList>
            <person name="Schachtman D."/>
        </authorList>
    </citation>
    <scope>NUCLEOTIDE SEQUENCE [LARGE SCALE GENOMIC DNA]</scope>
    <source>
        <strain evidence="3 4">DS1027</strain>
    </source>
</reference>
<protein>
    <recommendedName>
        <fullName evidence="5">Inner membrane protein</fullName>
    </recommendedName>
</protein>
<sequence>MGLVLIVILALGGAGAWLAAREGWLRLDLGPMASASGDVPAAVASEAVVAAASSAASDAVLASTSAKVSALEQRLAELNQQANAAAGQASRAEALLVAFAARRAIERGQPLGILENQLRVRFGASQPGAVDRVIAAAAHPVTLGNLSEELAGIEPQLMGKTPRGNTWDWISGQIAGLFVIRHDEGPNATPEARADHARLALAGGRVDAAISDVERMPGKDAATEWLAHARDWVAAQHALDQLETAAMVLPAPQALPPVAAPVGQAPAQAAPQPTPTPSPAPQAAQTDTAA</sequence>
<evidence type="ECO:0000313" key="4">
    <source>
        <dbReference type="Proteomes" id="UP001184150"/>
    </source>
</evidence>
<gene>
    <name evidence="3" type="ORF">J2792_003459</name>
</gene>
<dbReference type="Proteomes" id="UP001184150">
    <property type="component" value="Unassembled WGS sequence"/>
</dbReference>
<dbReference type="RefSeq" id="WP_309806081.1">
    <property type="nucleotide sequence ID" value="NZ_JAVDRD010000010.1"/>
</dbReference>
<feature type="compositionally biased region" description="Low complexity" evidence="2">
    <location>
        <begin position="260"/>
        <end position="271"/>
    </location>
</feature>
<feature type="coiled-coil region" evidence="1">
    <location>
        <begin position="61"/>
        <end position="95"/>
    </location>
</feature>
<evidence type="ECO:0008006" key="5">
    <source>
        <dbReference type="Google" id="ProtNLM"/>
    </source>
</evidence>
<keyword evidence="4" id="KW-1185">Reference proteome</keyword>
<feature type="region of interest" description="Disordered" evidence="2">
    <location>
        <begin position="256"/>
        <end position="290"/>
    </location>
</feature>
<accession>A0ABU1MQG0</accession>
<evidence type="ECO:0000256" key="1">
    <source>
        <dbReference type="SAM" id="Coils"/>
    </source>
</evidence>
<comment type="caution">
    <text evidence="3">The sequence shown here is derived from an EMBL/GenBank/DDBJ whole genome shotgun (WGS) entry which is preliminary data.</text>
</comment>
<feature type="compositionally biased region" description="Low complexity" evidence="2">
    <location>
        <begin position="281"/>
        <end position="290"/>
    </location>
</feature>